<evidence type="ECO:0000259" key="2">
    <source>
        <dbReference type="Pfam" id="PF18945"/>
    </source>
</evidence>
<evidence type="ECO:0000259" key="1">
    <source>
        <dbReference type="Pfam" id="PF05943"/>
    </source>
</evidence>
<dbReference type="RefSeq" id="WP_116355767.1">
    <property type="nucleotide sequence ID" value="NZ_JABTYD010000030.1"/>
</dbReference>
<dbReference type="Pfam" id="PF05943">
    <property type="entry name" value="VipB"/>
    <property type="match status" value="1"/>
</dbReference>
<feature type="domain" description="TssC1 C-terminal" evidence="2">
    <location>
        <begin position="379"/>
        <end position="490"/>
    </location>
</feature>
<reference evidence="3" key="1">
    <citation type="submission" date="2018-01" db="EMBL/GenBank/DDBJ databases">
        <authorList>
            <person name="Clerissi C."/>
        </authorList>
    </citation>
    <scope>NUCLEOTIDE SEQUENCE</scope>
    <source>
        <strain evidence="3">Cupriavidus sp. LMG 19464</strain>
    </source>
</reference>
<dbReference type="AlphaFoldDB" id="A0A375BU60"/>
<dbReference type="OrthoDB" id="9764000at2"/>
<dbReference type="InterPro" id="IPR044031">
    <property type="entry name" value="TssC1_N"/>
</dbReference>
<dbReference type="PANTHER" id="PTHR35565">
    <property type="entry name" value="CYTOPLASMIC PROTEIN-RELATED"/>
    <property type="match status" value="1"/>
</dbReference>
<organism evidence="3">
    <name type="scientific">Cupriavidus taiwanensis</name>
    <dbReference type="NCBI Taxonomy" id="164546"/>
    <lineage>
        <taxon>Bacteria</taxon>
        <taxon>Pseudomonadati</taxon>
        <taxon>Pseudomonadota</taxon>
        <taxon>Betaproteobacteria</taxon>
        <taxon>Burkholderiales</taxon>
        <taxon>Burkholderiaceae</taxon>
        <taxon>Cupriavidus</taxon>
    </lineage>
</organism>
<accession>A0A375BU60</accession>
<evidence type="ECO:0000313" key="3">
    <source>
        <dbReference type="EMBL" id="SOY53465.1"/>
    </source>
</evidence>
<protein>
    <submittedName>
        <fullName evidence="3">Replication/virulence associated protein DUF877</fullName>
    </submittedName>
</protein>
<proteinExistence type="predicted"/>
<dbReference type="Proteomes" id="UP000256780">
    <property type="component" value="Chromosome CBM2587_a"/>
</dbReference>
<feature type="domain" description="TssC1 N-terminal" evidence="1">
    <location>
        <begin position="67"/>
        <end position="369"/>
    </location>
</feature>
<dbReference type="PANTHER" id="PTHR35565:SF3">
    <property type="entry name" value="TYPE VI SECRETION SYSTEM SHEATH PROTEIN TSSC1"/>
    <property type="match status" value="1"/>
</dbReference>
<comment type="caution">
    <text evidence="3">The sequence shown here is derived from an EMBL/GenBank/DDBJ whole genome shotgun (WGS) entry which is preliminary data.</text>
</comment>
<name>A0A375BU60_9BURK</name>
<gene>
    <name evidence="3" type="primary">sciI</name>
    <name evidence="3" type="ORF">CBM2587_A40073</name>
</gene>
<sequence length="497" mass="55800">MASVQPAQAHAPASADHSDFAALISREFSPKTEQAREAVDLAVKTLAEQALASAFTISDDAYKSIEAIIGAIDSKLSEQINLILHHEDFQKLESAWRGLHHLVSNTETDDKLRIRVMDVSKEELRRTLRRYKGIGWDQSPFFKRIYEEEYGQLGGEPYGCLVADYYFDHTPPDVELLGSLAKISAAAHAPFIAGASPSVLQMDSWQELANPRDLSKIFQNLEYAPWNSLRNAEDARYVGLAMPRFLSRLPYGIRTNPVDEFDFEEDTDGADHRKYVWSNAAYAMAVNINRSFKLYGWCTLIRGVESGGVVENLPCHTFPTDDGGIDMKCPTEIAISDRREAELSKNGFISLVHRKNTDYAAFIGAQSMQKPAEYYDADATANANLSARLPYLFACSRFAHYLKCIVRDKIGAFKEREDMQRWLNEWIMNYVDADPANSSQETKARRPLAAAEVVVEEAEGNPGYYSAKFFLRPHFQLEGLTVSLRLVARLPSVKDAA</sequence>
<dbReference type="InterPro" id="IPR044032">
    <property type="entry name" value="TssC1_C"/>
</dbReference>
<dbReference type="InterPro" id="IPR010269">
    <property type="entry name" value="T6SS_TssC-like"/>
</dbReference>
<dbReference type="EMBL" id="OFSQ01000023">
    <property type="protein sequence ID" value="SOY53465.1"/>
    <property type="molecule type" value="Genomic_DNA"/>
</dbReference>
<dbReference type="Pfam" id="PF18945">
    <property type="entry name" value="VipB_2"/>
    <property type="match status" value="1"/>
</dbReference>
<dbReference type="NCBIfam" id="TIGR03355">
    <property type="entry name" value="VI_chp_2"/>
    <property type="match status" value="1"/>
</dbReference>